<evidence type="ECO:0008006" key="3">
    <source>
        <dbReference type="Google" id="ProtNLM"/>
    </source>
</evidence>
<reference evidence="1" key="1">
    <citation type="journal article" date="2021" name="Microorganisms">
        <title>Phylogenomic Reconstruction and Metabolic Potential of the Genus Aminobacter.</title>
        <authorList>
            <person name="Artuso I."/>
            <person name="Turrini P."/>
            <person name="Pirolo M."/>
            <person name="Lugli G.A."/>
            <person name="Ventura M."/>
            <person name="Visca P."/>
        </authorList>
    </citation>
    <scope>NUCLEOTIDE SEQUENCE</scope>
    <source>
        <strain evidence="1">LMG 26462</strain>
    </source>
</reference>
<organism evidence="1 2">
    <name type="scientific">Aminobacter anthyllidis</name>
    <dbReference type="NCBI Taxonomy" id="1035067"/>
    <lineage>
        <taxon>Bacteria</taxon>
        <taxon>Pseudomonadati</taxon>
        <taxon>Pseudomonadota</taxon>
        <taxon>Alphaproteobacteria</taxon>
        <taxon>Hyphomicrobiales</taxon>
        <taxon>Phyllobacteriaceae</taxon>
        <taxon>Aminobacter</taxon>
    </lineage>
</organism>
<protein>
    <recommendedName>
        <fullName evidence="3">Major capsid protein</fullName>
    </recommendedName>
</protein>
<comment type="caution">
    <text evidence="1">The sequence shown here is derived from an EMBL/GenBank/DDBJ whole genome shotgun (WGS) entry which is preliminary data.</text>
</comment>
<reference evidence="1" key="2">
    <citation type="submission" date="2021-03" db="EMBL/GenBank/DDBJ databases">
        <authorList>
            <person name="Artuso I."/>
            <person name="Turrini P."/>
            <person name="Pirolo M."/>
            <person name="Lugli G.A."/>
            <person name="Ventura M."/>
            <person name="Visca P."/>
        </authorList>
    </citation>
    <scope>NUCLEOTIDE SEQUENCE</scope>
    <source>
        <strain evidence="1">LMG 26462</strain>
    </source>
</reference>
<dbReference type="EMBL" id="JAFLWW010000001">
    <property type="protein sequence ID" value="MBT1154368.1"/>
    <property type="molecule type" value="Genomic_DNA"/>
</dbReference>
<proteinExistence type="predicted"/>
<keyword evidence="2" id="KW-1185">Reference proteome</keyword>
<dbReference type="Proteomes" id="UP001138921">
    <property type="component" value="Unassembled WGS sequence"/>
</dbReference>
<evidence type="ECO:0000313" key="2">
    <source>
        <dbReference type="Proteomes" id="UP001138921"/>
    </source>
</evidence>
<name>A0A9X1D481_9HYPH</name>
<dbReference type="RefSeq" id="WP_214385520.1">
    <property type="nucleotide sequence ID" value="NZ_JAFLWW010000001.1"/>
</dbReference>
<dbReference type="SUPFAM" id="SSF56563">
    <property type="entry name" value="Major capsid protein gp5"/>
    <property type="match status" value="1"/>
</dbReference>
<accession>A0A9X1D481</accession>
<sequence length="336" mass="37208">MTGQVWSADASGGYLYSDNLSEYLRFELQPRTKFRNLADAKDDALGLHRGDTYRWNVYSAVGQRGGPIGEQQRMPETQFTISQRSLTIAEFGNSVPFTEKVERLGEHDVKDVIDQTLKDDARKTLDRMVAYQFFQTPLRVAPTSGNSATNVTLTTNSATATTNNIAMNNDHVKAIVDIMKERNIPAFEGDDYVAISHPTTLRAFKNALEDIHVYTDSGVAMIYAGEVGRYESTRFIEQNELPKGHANDAAFSGTSSSANYVYNATDDAWNNALSSWCLFFGADTVIEAPAVPEEIRAKLPQDFGRDNAVAYYYMGQAGLCHTDATNARVVMWDSAA</sequence>
<dbReference type="AlphaFoldDB" id="A0A9X1D481"/>
<gene>
    <name evidence="1" type="ORF">J1C56_02055</name>
</gene>
<evidence type="ECO:0000313" key="1">
    <source>
        <dbReference type="EMBL" id="MBT1154368.1"/>
    </source>
</evidence>